<dbReference type="PANTHER" id="PTHR30194">
    <property type="entry name" value="CROSSOVER JUNCTION ENDODEOXYRIBONUCLEASE RUVC"/>
    <property type="match status" value="1"/>
</dbReference>
<evidence type="ECO:0000256" key="2">
    <source>
        <dbReference type="ARBA" id="ARBA00022490"/>
    </source>
</evidence>
<dbReference type="InterPro" id="IPR036397">
    <property type="entry name" value="RNaseH_sf"/>
</dbReference>
<dbReference type="FunFam" id="3.30.420.10:FF:000002">
    <property type="entry name" value="Crossover junction endodeoxyribonuclease RuvC"/>
    <property type="match status" value="1"/>
</dbReference>
<feature type="binding site" evidence="13">
    <location>
        <position position="69"/>
    </location>
    <ligand>
        <name>Mg(2+)</name>
        <dbReference type="ChEBI" id="CHEBI:18420"/>
        <label>2</label>
    </ligand>
</feature>
<evidence type="ECO:0000313" key="15">
    <source>
        <dbReference type="EMBL" id="MYD89857.1"/>
    </source>
</evidence>
<dbReference type="PROSITE" id="PS01321">
    <property type="entry name" value="RUVC"/>
    <property type="match status" value="1"/>
</dbReference>
<feature type="active site" evidence="13">
    <location>
        <position position="142"/>
    </location>
</feature>
<evidence type="ECO:0000256" key="6">
    <source>
        <dbReference type="ARBA" id="ARBA00022763"/>
    </source>
</evidence>
<keyword evidence="3 13" id="KW-0540">Nuclease</keyword>
<dbReference type="GO" id="GO:0005737">
    <property type="term" value="C:cytoplasm"/>
    <property type="evidence" value="ECO:0007669"/>
    <property type="project" value="UniProtKB-SubCell"/>
</dbReference>
<dbReference type="Gene3D" id="3.30.420.10">
    <property type="entry name" value="Ribonuclease H-like superfamily/Ribonuclease H"/>
    <property type="match status" value="1"/>
</dbReference>
<dbReference type="NCBIfam" id="TIGR00228">
    <property type="entry name" value="ruvC"/>
    <property type="match status" value="1"/>
</dbReference>
<evidence type="ECO:0000256" key="11">
    <source>
        <dbReference type="ARBA" id="ARBA00023204"/>
    </source>
</evidence>
<dbReference type="InterPro" id="IPR020563">
    <property type="entry name" value="X-over_junc_endoDNase_Mg_BS"/>
</dbReference>
<dbReference type="GO" id="GO:0048476">
    <property type="term" value="C:Holliday junction resolvase complex"/>
    <property type="evidence" value="ECO:0007669"/>
    <property type="project" value="UniProtKB-UniRule"/>
</dbReference>
<dbReference type="GO" id="GO:0003677">
    <property type="term" value="F:DNA binding"/>
    <property type="evidence" value="ECO:0007669"/>
    <property type="project" value="UniProtKB-KW"/>
</dbReference>
<keyword evidence="8 13" id="KW-0460">Magnesium</keyword>
<evidence type="ECO:0000256" key="8">
    <source>
        <dbReference type="ARBA" id="ARBA00022842"/>
    </source>
</evidence>
<dbReference type="EMBL" id="VXPY01000037">
    <property type="protein sequence ID" value="MYD89857.1"/>
    <property type="molecule type" value="Genomic_DNA"/>
</dbReference>
<accession>A0A6B1DRJ8</accession>
<keyword evidence="6 13" id="KW-0227">DNA damage</keyword>
<dbReference type="EC" id="3.1.21.10" evidence="13 14"/>
<keyword evidence="4 13" id="KW-0479">Metal-binding</keyword>
<keyword evidence="2 13" id="KW-0963">Cytoplasm</keyword>
<keyword evidence="9 13" id="KW-0238">DNA-binding</keyword>
<dbReference type="HAMAP" id="MF_00034">
    <property type="entry name" value="RuvC"/>
    <property type="match status" value="1"/>
</dbReference>
<dbReference type="CDD" id="cd16962">
    <property type="entry name" value="RuvC"/>
    <property type="match status" value="1"/>
</dbReference>
<gene>
    <name evidence="13 15" type="primary">ruvC</name>
    <name evidence="15" type="ORF">F4Y08_05885</name>
</gene>
<comment type="caution">
    <text evidence="15">The sequence shown here is derived from an EMBL/GenBank/DDBJ whole genome shotgun (WGS) entry which is preliminary data.</text>
</comment>
<comment type="cofactor">
    <cofactor evidence="13">
        <name>Mg(2+)</name>
        <dbReference type="ChEBI" id="CHEBI:18420"/>
    </cofactor>
    <text evidence="13">Binds 2 Mg(2+) ion per subunit.</text>
</comment>
<feature type="binding site" evidence="13">
    <location>
        <position position="8"/>
    </location>
    <ligand>
        <name>Mg(2+)</name>
        <dbReference type="ChEBI" id="CHEBI:18420"/>
        <label>1</label>
    </ligand>
</feature>
<dbReference type="InterPro" id="IPR012337">
    <property type="entry name" value="RNaseH-like_sf"/>
</dbReference>
<dbReference type="SUPFAM" id="SSF53098">
    <property type="entry name" value="Ribonuclease H-like"/>
    <property type="match status" value="1"/>
</dbReference>
<dbReference type="AlphaFoldDB" id="A0A6B1DRJ8"/>
<evidence type="ECO:0000256" key="12">
    <source>
        <dbReference type="ARBA" id="ARBA00029354"/>
    </source>
</evidence>
<keyword evidence="7 13" id="KW-0378">Hydrolase</keyword>
<dbReference type="GO" id="GO:0008821">
    <property type="term" value="F:crossover junction DNA endonuclease activity"/>
    <property type="evidence" value="ECO:0007669"/>
    <property type="project" value="UniProtKB-UniRule"/>
</dbReference>
<dbReference type="GO" id="GO:0006310">
    <property type="term" value="P:DNA recombination"/>
    <property type="evidence" value="ECO:0007669"/>
    <property type="project" value="UniProtKB-UniRule"/>
</dbReference>
<dbReference type="NCBIfam" id="NF000711">
    <property type="entry name" value="PRK00039.2-1"/>
    <property type="match status" value="1"/>
</dbReference>
<keyword evidence="5 13" id="KW-0255">Endonuclease</keyword>
<reference evidence="15" key="1">
    <citation type="submission" date="2019-09" db="EMBL/GenBank/DDBJ databases">
        <title>Characterisation of the sponge microbiome using genome-centric metagenomics.</title>
        <authorList>
            <person name="Engelberts J.P."/>
            <person name="Robbins S.J."/>
            <person name="De Goeij J.M."/>
            <person name="Aranda M."/>
            <person name="Bell S.C."/>
            <person name="Webster N.S."/>
        </authorList>
    </citation>
    <scope>NUCLEOTIDE SEQUENCE</scope>
    <source>
        <strain evidence="15">SB0662_bin_9</strain>
    </source>
</reference>
<sequence length="172" mass="18460">MSLVLGIDPGIARLGYGLVRERPDSSLGFVDCGVITTPADWELEDRLQEVNSDIGGLLDEHRPEAVAMEQLTFGSNSPTAFAVGCVCGVVMSNAAGRGMKVSLYAPAQVKQQLTGTGRADKQQMQQMVRLTLGLDAVPRPDDAADGLAVALCHLYRQKFRTVVFQQTGNPAR</sequence>
<dbReference type="GO" id="GO:0006281">
    <property type="term" value="P:DNA repair"/>
    <property type="evidence" value="ECO:0007669"/>
    <property type="project" value="UniProtKB-UniRule"/>
</dbReference>
<evidence type="ECO:0000256" key="1">
    <source>
        <dbReference type="ARBA" id="ARBA00009518"/>
    </source>
</evidence>
<evidence type="ECO:0000256" key="3">
    <source>
        <dbReference type="ARBA" id="ARBA00022722"/>
    </source>
</evidence>
<feature type="binding site" evidence="13">
    <location>
        <position position="142"/>
    </location>
    <ligand>
        <name>Mg(2+)</name>
        <dbReference type="ChEBI" id="CHEBI:18420"/>
        <label>1</label>
    </ligand>
</feature>
<evidence type="ECO:0000256" key="7">
    <source>
        <dbReference type="ARBA" id="ARBA00022801"/>
    </source>
</evidence>
<evidence type="ECO:0000256" key="14">
    <source>
        <dbReference type="NCBIfam" id="TIGR00228"/>
    </source>
</evidence>
<protein>
    <recommendedName>
        <fullName evidence="13 14">Crossover junction endodeoxyribonuclease RuvC</fullName>
        <ecNumber evidence="13 14">3.1.21.10</ecNumber>
    </recommendedName>
    <alternativeName>
        <fullName evidence="13">Holliday junction nuclease RuvC</fullName>
    </alternativeName>
    <alternativeName>
        <fullName evidence="13">Holliday junction resolvase RuvC</fullName>
    </alternativeName>
</protein>
<comment type="subcellular location">
    <subcellularLocation>
        <location evidence="13">Cytoplasm</location>
    </subcellularLocation>
</comment>
<comment type="subunit">
    <text evidence="13">Homodimer which binds Holliday junction (HJ) DNA. The HJ becomes 2-fold symmetrical on binding to RuvC with unstacked arms; it has a different conformation from HJ DNA in complex with RuvA. In the full resolvosome a probable DNA-RuvA(4)-RuvB(12)-RuvC(2) complex forms which resolves the HJ.</text>
</comment>
<keyword evidence="11 13" id="KW-0234">DNA repair</keyword>
<evidence type="ECO:0000256" key="9">
    <source>
        <dbReference type="ARBA" id="ARBA00023125"/>
    </source>
</evidence>
<keyword evidence="10 13" id="KW-0233">DNA recombination</keyword>
<evidence type="ECO:0000256" key="10">
    <source>
        <dbReference type="ARBA" id="ARBA00023172"/>
    </source>
</evidence>
<comment type="similarity">
    <text evidence="1 13">Belongs to the RuvC family.</text>
</comment>
<dbReference type="InterPro" id="IPR002176">
    <property type="entry name" value="X-over_junc_endoDNase_RuvC"/>
</dbReference>
<organism evidence="15">
    <name type="scientific">Caldilineaceae bacterium SB0662_bin_9</name>
    <dbReference type="NCBI Taxonomy" id="2605258"/>
    <lineage>
        <taxon>Bacteria</taxon>
        <taxon>Bacillati</taxon>
        <taxon>Chloroflexota</taxon>
        <taxon>Caldilineae</taxon>
        <taxon>Caldilineales</taxon>
        <taxon>Caldilineaceae</taxon>
    </lineage>
</organism>
<comment type="function">
    <text evidence="13">The RuvA-RuvB-RuvC complex processes Holliday junction (HJ) DNA during genetic recombination and DNA repair. Endonuclease that resolves HJ intermediates. Cleaves cruciform DNA by making single-stranded nicks across the HJ at symmetrical positions within the homologous arms, yielding a 5'-phosphate and a 3'-hydroxyl group; requires a central core of homology in the junction. The consensus cleavage sequence is 5'-(A/T)TT(C/G)-3'. Cleavage occurs on the 3'-side of the TT dinucleotide at the point of strand exchange. HJ branch migration catalyzed by RuvA-RuvB allows RuvC to scan DNA until it finds its consensus sequence, where it cleaves and resolves the cruciform DNA.</text>
</comment>
<feature type="active site" evidence="13">
    <location>
        <position position="69"/>
    </location>
</feature>
<proteinExistence type="inferred from homology"/>
<dbReference type="PANTHER" id="PTHR30194:SF3">
    <property type="entry name" value="CROSSOVER JUNCTION ENDODEOXYRIBONUCLEASE RUVC"/>
    <property type="match status" value="1"/>
</dbReference>
<dbReference type="Pfam" id="PF02075">
    <property type="entry name" value="RuvC"/>
    <property type="match status" value="1"/>
</dbReference>
<evidence type="ECO:0000256" key="13">
    <source>
        <dbReference type="HAMAP-Rule" id="MF_00034"/>
    </source>
</evidence>
<feature type="active site" evidence="13">
    <location>
        <position position="8"/>
    </location>
</feature>
<dbReference type="PRINTS" id="PR00696">
    <property type="entry name" value="RSOLVASERUVC"/>
</dbReference>
<evidence type="ECO:0000256" key="5">
    <source>
        <dbReference type="ARBA" id="ARBA00022759"/>
    </source>
</evidence>
<name>A0A6B1DRJ8_9CHLR</name>
<dbReference type="GO" id="GO:0000287">
    <property type="term" value="F:magnesium ion binding"/>
    <property type="evidence" value="ECO:0007669"/>
    <property type="project" value="UniProtKB-UniRule"/>
</dbReference>
<evidence type="ECO:0000256" key="4">
    <source>
        <dbReference type="ARBA" id="ARBA00022723"/>
    </source>
</evidence>
<comment type="catalytic activity">
    <reaction evidence="12 13">
        <text>Endonucleolytic cleavage at a junction such as a reciprocal single-stranded crossover between two homologous DNA duplexes (Holliday junction).</text>
        <dbReference type="EC" id="3.1.21.10"/>
    </reaction>
</comment>